<dbReference type="Gene3D" id="3.40.50.300">
    <property type="entry name" value="P-loop containing nucleotide triphosphate hydrolases"/>
    <property type="match status" value="1"/>
</dbReference>
<protein>
    <recommendedName>
        <fullName evidence="4">Sulfotransferase family protein</fullName>
    </recommendedName>
</protein>
<dbReference type="RefSeq" id="WP_136436615.1">
    <property type="nucleotide sequence ID" value="NZ_JBHSNS010000005.1"/>
</dbReference>
<proteinExistence type="predicted"/>
<accession>A0ABW0ZMB8</accession>
<dbReference type="EMBL" id="JBHSNS010000005">
    <property type="protein sequence ID" value="MFC5729775.1"/>
    <property type="molecule type" value="Genomic_DNA"/>
</dbReference>
<organism evidence="2 3">
    <name type="scientific">Nocardioides vastitatis</name>
    <dbReference type="NCBI Taxonomy" id="2568655"/>
    <lineage>
        <taxon>Bacteria</taxon>
        <taxon>Bacillati</taxon>
        <taxon>Actinomycetota</taxon>
        <taxon>Actinomycetes</taxon>
        <taxon>Propionibacteriales</taxon>
        <taxon>Nocardioidaceae</taxon>
        <taxon>Nocardioides</taxon>
    </lineage>
</organism>
<dbReference type="InterPro" id="IPR027417">
    <property type="entry name" value="P-loop_NTPase"/>
</dbReference>
<feature type="region of interest" description="Disordered" evidence="1">
    <location>
        <begin position="331"/>
        <end position="356"/>
    </location>
</feature>
<name>A0ABW0ZMB8_9ACTN</name>
<keyword evidence="3" id="KW-1185">Reference proteome</keyword>
<comment type="caution">
    <text evidence="2">The sequence shown here is derived from an EMBL/GenBank/DDBJ whole genome shotgun (WGS) entry which is preliminary data.</text>
</comment>
<gene>
    <name evidence="2" type="ORF">ACFPQB_12680</name>
</gene>
<sequence length="388" mass="43412">MTVTDVVLHLGMGKTGSSSLQVALVRNREQLARLGIRYPEHVTDARARRGQAMSGNGLALQACLAPKPGTTEEQSDAALDGLFAEIAATTQPTIAYSSEFLAYFDVDRLRSLHGLLQARGVRLRSVIYVRDVAGHAISSYAEHVKRARYTVTLPEYLDEYVRWPAELSMGPRVQALDEILGADNCLVIHYDSVRKELFESFMDQTFGIQDLTDFDLSRDDVNRSLTAQEVEWMRYLNARLESPVAATAVSDQIVGREPLERRSLVLTRDEVALLDARFGKEVAWINDHFFPDGRLSIEGGATIVDEREAPAPLTSNERFLLDCLAGLGNEWPPQRRSRPKATNRKKGAAAPSPSELTAYARVRRRLRRHLHLRRGDLRAKGKDPGRRP</sequence>
<reference evidence="3" key="1">
    <citation type="journal article" date="2019" name="Int. J. Syst. Evol. Microbiol.">
        <title>The Global Catalogue of Microorganisms (GCM) 10K type strain sequencing project: providing services to taxonomists for standard genome sequencing and annotation.</title>
        <authorList>
            <consortium name="The Broad Institute Genomics Platform"/>
            <consortium name="The Broad Institute Genome Sequencing Center for Infectious Disease"/>
            <person name="Wu L."/>
            <person name="Ma J."/>
        </authorList>
    </citation>
    <scope>NUCLEOTIDE SEQUENCE [LARGE SCALE GENOMIC DNA]</scope>
    <source>
        <strain evidence="3">YIM 94188</strain>
    </source>
</reference>
<evidence type="ECO:0000256" key="1">
    <source>
        <dbReference type="SAM" id="MobiDB-lite"/>
    </source>
</evidence>
<feature type="compositionally biased region" description="Basic residues" evidence="1">
    <location>
        <begin position="335"/>
        <end position="347"/>
    </location>
</feature>
<dbReference type="SUPFAM" id="SSF52540">
    <property type="entry name" value="P-loop containing nucleoside triphosphate hydrolases"/>
    <property type="match status" value="1"/>
</dbReference>
<dbReference type="Proteomes" id="UP001596072">
    <property type="component" value="Unassembled WGS sequence"/>
</dbReference>
<evidence type="ECO:0000313" key="3">
    <source>
        <dbReference type="Proteomes" id="UP001596072"/>
    </source>
</evidence>
<evidence type="ECO:0008006" key="4">
    <source>
        <dbReference type="Google" id="ProtNLM"/>
    </source>
</evidence>
<evidence type="ECO:0000313" key="2">
    <source>
        <dbReference type="EMBL" id="MFC5729775.1"/>
    </source>
</evidence>